<dbReference type="EMBL" id="CM001224">
    <property type="protein sequence ID" value="KEH20710.1"/>
    <property type="molecule type" value="Genomic_DNA"/>
</dbReference>
<organism evidence="1 3">
    <name type="scientific">Medicago truncatula</name>
    <name type="common">Barrel medic</name>
    <name type="synonym">Medicago tribuloides</name>
    <dbReference type="NCBI Taxonomy" id="3880"/>
    <lineage>
        <taxon>Eukaryota</taxon>
        <taxon>Viridiplantae</taxon>
        <taxon>Streptophyta</taxon>
        <taxon>Embryophyta</taxon>
        <taxon>Tracheophyta</taxon>
        <taxon>Spermatophyta</taxon>
        <taxon>Magnoliopsida</taxon>
        <taxon>eudicotyledons</taxon>
        <taxon>Gunneridae</taxon>
        <taxon>Pentapetalae</taxon>
        <taxon>rosids</taxon>
        <taxon>fabids</taxon>
        <taxon>Fabales</taxon>
        <taxon>Fabaceae</taxon>
        <taxon>Papilionoideae</taxon>
        <taxon>50 kb inversion clade</taxon>
        <taxon>NPAAA clade</taxon>
        <taxon>Hologalegina</taxon>
        <taxon>IRL clade</taxon>
        <taxon>Trifolieae</taxon>
        <taxon>Medicago</taxon>
    </lineage>
</organism>
<reference evidence="1 3" key="2">
    <citation type="journal article" date="2014" name="BMC Genomics">
        <title>An improved genome release (version Mt4.0) for the model legume Medicago truncatula.</title>
        <authorList>
            <person name="Tang H."/>
            <person name="Krishnakumar V."/>
            <person name="Bidwell S."/>
            <person name="Rosen B."/>
            <person name="Chan A."/>
            <person name="Zhou S."/>
            <person name="Gentzbittel L."/>
            <person name="Childs K.L."/>
            <person name="Yandell M."/>
            <person name="Gundlach H."/>
            <person name="Mayer K.F."/>
            <person name="Schwartz D.C."/>
            <person name="Town C.D."/>
        </authorList>
    </citation>
    <scope>GENOME REANNOTATION</scope>
    <source>
        <strain evidence="1">A17</strain>
        <strain evidence="2 3">cv. Jemalong A17</strain>
    </source>
</reference>
<evidence type="ECO:0000313" key="3">
    <source>
        <dbReference type="Proteomes" id="UP000002051"/>
    </source>
</evidence>
<dbReference type="EnsemblPlants" id="KEH20710">
    <property type="protein sequence ID" value="KEH20710"/>
    <property type="gene ID" value="MTR_8g088545"/>
</dbReference>
<keyword evidence="3" id="KW-1185">Reference proteome</keyword>
<reference evidence="1 3" key="1">
    <citation type="journal article" date="2011" name="Nature">
        <title>The Medicago genome provides insight into the evolution of rhizobial symbioses.</title>
        <authorList>
            <person name="Young N.D."/>
            <person name="Debelle F."/>
            <person name="Oldroyd G.E."/>
            <person name="Geurts R."/>
            <person name="Cannon S.B."/>
            <person name="Udvardi M.K."/>
            <person name="Benedito V.A."/>
            <person name="Mayer K.F."/>
            <person name="Gouzy J."/>
            <person name="Schoof H."/>
            <person name="Van de Peer Y."/>
            <person name="Proost S."/>
            <person name="Cook D.R."/>
            <person name="Meyers B.C."/>
            <person name="Spannagl M."/>
            <person name="Cheung F."/>
            <person name="De Mita S."/>
            <person name="Krishnakumar V."/>
            <person name="Gundlach H."/>
            <person name="Zhou S."/>
            <person name="Mudge J."/>
            <person name="Bharti A.K."/>
            <person name="Murray J.D."/>
            <person name="Naoumkina M.A."/>
            <person name="Rosen B."/>
            <person name="Silverstein K.A."/>
            <person name="Tang H."/>
            <person name="Rombauts S."/>
            <person name="Zhao P.X."/>
            <person name="Zhou P."/>
            <person name="Barbe V."/>
            <person name="Bardou P."/>
            <person name="Bechner M."/>
            <person name="Bellec A."/>
            <person name="Berger A."/>
            <person name="Berges H."/>
            <person name="Bidwell S."/>
            <person name="Bisseling T."/>
            <person name="Choisne N."/>
            <person name="Couloux A."/>
            <person name="Denny R."/>
            <person name="Deshpande S."/>
            <person name="Dai X."/>
            <person name="Doyle J.J."/>
            <person name="Dudez A.M."/>
            <person name="Farmer A.D."/>
            <person name="Fouteau S."/>
            <person name="Franken C."/>
            <person name="Gibelin C."/>
            <person name="Gish J."/>
            <person name="Goldstein S."/>
            <person name="Gonzalez A.J."/>
            <person name="Green P.J."/>
            <person name="Hallab A."/>
            <person name="Hartog M."/>
            <person name="Hua A."/>
            <person name="Humphray S.J."/>
            <person name="Jeong D.H."/>
            <person name="Jing Y."/>
            <person name="Jocker A."/>
            <person name="Kenton S.M."/>
            <person name="Kim D.J."/>
            <person name="Klee K."/>
            <person name="Lai H."/>
            <person name="Lang C."/>
            <person name="Lin S."/>
            <person name="Macmil S.L."/>
            <person name="Magdelenat G."/>
            <person name="Matthews L."/>
            <person name="McCorrison J."/>
            <person name="Monaghan E.L."/>
            <person name="Mun J.H."/>
            <person name="Najar F.Z."/>
            <person name="Nicholson C."/>
            <person name="Noirot C."/>
            <person name="O'Bleness M."/>
            <person name="Paule C.R."/>
            <person name="Poulain J."/>
            <person name="Prion F."/>
            <person name="Qin B."/>
            <person name="Qu C."/>
            <person name="Retzel E.F."/>
            <person name="Riddle C."/>
            <person name="Sallet E."/>
            <person name="Samain S."/>
            <person name="Samson N."/>
            <person name="Sanders I."/>
            <person name="Saurat O."/>
            <person name="Scarpelli C."/>
            <person name="Schiex T."/>
            <person name="Segurens B."/>
            <person name="Severin A.J."/>
            <person name="Sherrier D.J."/>
            <person name="Shi R."/>
            <person name="Sims S."/>
            <person name="Singer S.R."/>
            <person name="Sinharoy S."/>
            <person name="Sterck L."/>
            <person name="Viollet A."/>
            <person name="Wang B.B."/>
            <person name="Wang K."/>
            <person name="Wang M."/>
            <person name="Wang X."/>
            <person name="Warfsmann J."/>
            <person name="Weissenbach J."/>
            <person name="White D.D."/>
            <person name="White J.D."/>
            <person name="Wiley G.B."/>
            <person name="Wincker P."/>
            <person name="Xing Y."/>
            <person name="Yang L."/>
            <person name="Yao Z."/>
            <person name="Ying F."/>
            <person name="Zhai J."/>
            <person name="Zhou L."/>
            <person name="Zuber A."/>
            <person name="Denarie J."/>
            <person name="Dixon R.A."/>
            <person name="May G.D."/>
            <person name="Schwartz D.C."/>
            <person name="Rogers J."/>
            <person name="Quetier F."/>
            <person name="Town C.D."/>
            <person name="Roe B.A."/>
        </authorList>
    </citation>
    <scope>NUCLEOTIDE SEQUENCE [LARGE SCALE GENOMIC DNA]</scope>
    <source>
        <strain evidence="1">A17</strain>
        <strain evidence="2 3">cv. Jemalong A17</strain>
    </source>
</reference>
<dbReference type="Proteomes" id="UP000002051">
    <property type="component" value="Chromosome 8"/>
</dbReference>
<dbReference type="HOGENOM" id="CLU_2430483_0_0_1"/>
<dbReference type="AlphaFoldDB" id="A0A072U4F0"/>
<protein>
    <submittedName>
        <fullName evidence="1 2">Uncharacterized protein</fullName>
    </submittedName>
</protein>
<evidence type="ECO:0000313" key="1">
    <source>
        <dbReference type="EMBL" id="KEH20710.1"/>
    </source>
</evidence>
<proteinExistence type="predicted"/>
<accession>A0A072U4F0</accession>
<evidence type="ECO:0000313" key="2">
    <source>
        <dbReference type="EnsemblPlants" id="KEH20710"/>
    </source>
</evidence>
<reference evidence="2" key="3">
    <citation type="submission" date="2015-04" db="UniProtKB">
        <authorList>
            <consortium name="EnsemblPlants"/>
        </authorList>
    </citation>
    <scope>IDENTIFICATION</scope>
    <source>
        <strain evidence="2">cv. Jemalong A17</strain>
    </source>
</reference>
<gene>
    <name evidence="1" type="ordered locus">MTR_8g088545</name>
</gene>
<name>A0A072U4F0_MEDTR</name>
<sequence length="91" mass="10322">MEINIKVPIPLRIRATPKTTQGINSHQRLLLLSARYPRRCNIQTEGGIKPPTYRVKRLTGHQSLNLIEQIGLQNIKPSTLMSMHGLSNQQL</sequence>